<protein>
    <submittedName>
        <fullName evidence="2">FMN reductase</fullName>
    </submittedName>
</protein>
<dbReference type="InterPro" id="IPR005025">
    <property type="entry name" value="FMN_Rdtase-like_dom"/>
</dbReference>
<dbReference type="InterPro" id="IPR050712">
    <property type="entry name" value="NAD(P)H-dep_reductase"/>
</dbReference>
<dbReference type="Gene3D" id="3.40.50.360">
    <property type="match status" value="1"/>
</dbReference>
<evidence type="ECO:0000313" key="2">
    <source>
        <dbReference type="EMBL" id="BCB78043.1"/>
    </source>
</evidence>
<dbReference type="GO" id="GO:0016491">
    <property type="term" value="F:oxidoreductase activity"/>
    <property type="evidence" value="ECO:0007669"/>
    <property type="project" value="InterPro"/>
</dbReference>
<dbReference type="KEGG" id="pfla:Pflav_044530"/>
<sequence>MTAIGIIVGSTRPGGVGTDVGRWVHEIASLRGDATFELLDLREFDLPLLDEPVPAAAASGAYSKPHTRRWAEKVASFDGYVFVTPEYNHSVPAALKNAIDYLYPEWHHKAAGFVGYGVDGGVRAMEHLRQVMGQIRIAAVSAYVPLSLYTDFVEFAKFSPAPQRAEAVGTMLADLIAWSDALRAVRSGGPRVED</sequence>
<dbReference type="EMBL" id="AP022870">
    <property type="protein sequence ID" value="BCB78043.1"/>
    <property type="molecule type" value="Genomic_DNA"/>
</dbReference>
<dbReference type="GO" id="GO:0005829">
    <property type="term" value="C:cytosol"/>
    <property type="evidence" value="ECO:0007669"/>
    <property type="project" value="TreeGrafter"/>
</dbReference>
<evidence type="ECO:0000259" key="1">
    <source>
        <dbReference type="Pfam" id="PF03358"/>
    </source>
</evidence>
<reference evidence="2 3" key="2">
    <citation type="submission" date="2020-03" db="EMBL/GenBank/DDBJ databases">
        <authorList>
            <person name="Ichikawa N."/>
            <person name="Kimura A."/>
            <person name="Kitahashi Y."/>
            <person name="Uohara A."/>
        </authorList>
    </citation>
    <scope>NUCLEOTIDE SEQUENCE [LARGE SCALE GENOMIC DNA]</scope>
    <source>
        <strain evidence="2 3">NBRC 107702</strain>
    </source>
</reference>
<gene>
    <name evidence="2" type="ORF">Pflav_044530</name>
</gene>
<dbReference type="InterPro" id="IPR029039">
    <property type="entry name" value="Flavoprotein-like_sf"/>
</dbReference>
<reference evidence="2 3" key="1">
    <citation type="submission" date="2020-03" db="EMBL/GenBank/DDBJ databases">
        <title>Whole genome shotgun sequence of Phytohabitans flavus NBRC 107702.</title>
        <authorList>
            <person name="Komaki H."/>
            <person name="Tamura T."/>
        </authorList>
    </citation>
    <scope>NUCLEOTIDE SEQUENCE [LARGE SCALE GENOMIC DNA]</scope>
    <source>
        <strain evidence="2 3">NBRC 107702</strain>
    </source>
</reference>
<keyword evidence="3" id="KW-1185">Reference proteome</keyword>
<proteinExistence type="predicted"/>
<dbReference type="SUPFAM" id="SSF52218">
    <property type="entry name" value="Flavoproteins"/>
    <property type="match status" value="1"/>
</dbReference>
<organism evidence="2 3">
    <name type="scientific">Phytohabitans flavus</name>
    <dbReference type="NCBI Taxonomy" id="1076124"/>
    <lineage>
        <taxon>Bacteria</taxon>
        <taxon>Bacillati</taxon>
        <taxon>Actinomycetota</taxon>
        <taxon>Actinomycetes</taxon>
        <taxon>Micromonosporales</taxon>
        <taxon>Micromonosporaceae</taxon>
    </lineage>
</organism>
<feature type="domain" description="NADPH-dependent FMN reductase-like" evidence="1">
    <location>
        <begin position="4"/>
        <end position="147"/>
    </location>
</feature>
<evidence type="ECO:0000313" key="3">
    <source>
        <dbReference type="Proteomes" id="UP000502508"/>
    </source>
</evidence>
<dbReference type="GO" id="GO:0010181">
    <property type="term" value="F:FMN binding"/>
    <property type="evidence" value="ECO:0007669"/>
    <property type="project" value="TreeGrafter"/>
</dbReference>
<accession>A0A6F8XW55</accession>
<dbReference type="Pfam" id="PF03358">
    <property type="entry name" value="FMN_red"/>
    <property type="match status" value="1"/>
</dbReference>
<name>A0A6F8XW55_9ACTN</name>
<dbReference type="PANTHER" id="PTHR30543">
    <property type="entry name" value="CHROMATE REDUCTASE"/>
    <property type="match status" value="1"/>
</dbReference>
<dbReference type="RefSeq" id="WP_173037669.1">
    <property type="nucleotide sequence ID" value="NZ_AP022870.1"/>
</dbReference>
<dbReference type="PANTHER" id="PTHR30543:SF21">
    <property type="entry name" value="NAD(P)H-DEPENDENT FMN REDUCTASE LOT6"/>
    <property type="match status" value="1"/>
</dbReference>
<dbReference type="Proteomes" id="UP000502508">
    <property type="component" value="Chromosome"/>
</dbReference>
<dbReference type="AlphaFoldDB" id="A0A6F8XW55"/>